<gene>
    <name evidence="1" type="ORF">MMSR116_05990</name>
</gene>
<sequence length="100" mass="10456">MLDPIGHAPIHATSPTIVSVLRAEASARSEAQATAVSVERARADIALTVALSKVAGLQEAKARYTADTTDDACRLMMAAQEAAQAMLSAFVSFRERLAAA</sequence>
<protein>
    <recommendedName>
        <fullName evidence="3">Histidine kinase</fullName>
    </recommendedName>
</protein>
<dbReference type="Proteomes" id="UP000012488">
    <property type="component" value="Chromosome"/>
</dbReference>
<proteinExistence type="predicted"/>
<evidence type="ECO:0008006" key="3">
    <source>
        <dbReference type="Google" id="ProtNLM"/>
    </source>
</evidence>
<reference evidence="1 2" key="1">
    <citation type="journal article" date="2012" name="Genet. Mol. Biol.">
        <title>Analysis of 16S rRNA and mxaF genes revealing insights into Methylobacterium niche-specific plant association.</title>
        <authorList>
            <person name="Dourado M.N."/>
            <person name="Andreote F.D."/>
            <person name="Dini-Andreote F."/>
            <person name="Conti R."/>
            <person name="Araujo J.M."/>
            <person name="Araujo W.L."/>
        </authorList>
    </citation>
    <scope>NUCLEOTIDE SEQUENCE [LARGE SCALE GENOMIC DNA]</scope>
    <source>
        <strain evidence="1 2">SR1.6/6</strain>
    </source>
</reference>
<dbReference type="RefSeq" id="WP_010683228.1">
    <property type="nucleotide sequence ID" value="NZ_CP043538.1"/>
</dbReference>
<organism evidence="1 2">
    <name type="scientific">Methylobacterium mesophilicum SR1.6/6</name>
    <dbReference type="NCBI Taxonomy" id="908290"/>
    <lineage>
        <taxon>Bacteria</taxon>
        <taxon>Pseudomonadati</taxon>
        <taxon>Pseudomonadota</taxon>
        <taxon>Alphaproteobacteria</taxon>
        <taxon>Hyphomicrobiales</taxon>
        <taxon>Methylobacteriaceae</taxon>
        <taxon>Methylobacterium</taxon>
    </lineage>
</organism>
<name>A0A6B9FK41_9HYPH</name>
<accession>A0A6B9FK41</accession>
<reference evidence="1 2" key="2">
    <citation type="journal article" date="2013" name="Genome Announc.">
        <title>Draft Genome Sequence of Methylobacterium mesophilicum Strain SR1.6/6, Isolated from Citrus sinensis.</title>
        <authorList>
            <person name="Marinho Almeida D."/>
            <person name="Dini-Andreote F."/>
            <person name="Camargo Neves A.A."/>
            <person name="Juca Ramos R.T."/>
            <person name="Andreote F.D."/>
            <person name="Carneiro A.R."/>
            <person name="Oliveira de Souza Lima A."/>
            <person name="Caracciolo Gomes de Sa P.H."/>
            <person name="Ribeiro Barbosa M.S."/>
            <person name="Araujo W.L."/>
            <person name="Silva A."/>
        </authorList>
    </citation>
    <scope>NUCLEOTIDE SEQUENCE [LARGE SCALE GENOMIC DNA]</scope>
    <source>
        <strain evidence="1 2">SR1.6/6</strain>
    </source>
</reference>
<dbReference type="EMBL" id="CP043538">
    <property type="protein sequence ID" value="QGY01504.1"/>
    <property type="molecule type" value="Genomic_DNA"/>
</dbReference>
<dbReference type="KEGG" id="mmes:MMSR116_05990"/>
<evidence type="ECO:0000313" key="2">
    <source>
        <dbReference type="Proteomes" id="UP000012488"/>
    </source>
</evidence>
<dbReference type="AlphaFoldDB" id="A0A6B9FK41"/>
<evidence type="ECO:0000313" key="1">
    <source>
        <dbReference type="EMBL" id="QGY01504.1"/>
    </source>
</evidence>